<dbReference type="PANTHER" id="PTHR12436">
    <property type="entry name" value="80 KDA MCM3-ASSOCIATED PROTEIN"/>
    <property type="match status" value="1"/>
</dbReference>
<evidence type="ECO:0000256" key="1">
    <source>
        <dbReference type="SAM" id="MobiDB-lite"/>
    </source>
</evidence>
<dbReference type="InterPro" id="IPR000717">
    <property type="entry name" value="PCI_dom"/>
</dbReference>
<dbReference type="AlphaFoldDB" id="A0A9N9X424"/>
<feature type="compositionally biased region" description="Polar residues" evidence="1">
    <location>
        <begin position="46"/>
        <end position="56"/>
    </location>
</feature>
<proteinExistence type="predicted"/>
<feature type="region of interest" description="Disordered" evidence="1">
    <location>
        <begin position="1"/>
        <end position="140"/>
    </location>
</feature>
<accession>A0A9N9X424</accession>
<feature type="compositionally biased region" description="Basic residues" evidence="1">
    <location>
        <begin position="267"/>
        <end position="288"/>
    </location>
</feature>
<dbReference type="Pfam" id="PF03399">
    <property type="entry name" value="SAC3_GANP"/>
    <property type="match status" value="1"/>
</dbReference>
<dbReference type="InterPro" id="IPR005062">
    <property type="entry name" value="SAC3/GANP/THP3_conserved"/>
</dbReference>
<dbReference type="InterPro" id="IPR045107">
    <property type="entry name" value="SAC3/GANP/THP3"/>
</dbReference>
<evidence type="ECO:0000259" key="2">
    <source>
        <dbReference type="PROSITE" id="PS50250"/>
    </source>
</evidence>
<feature type="region of interest" description="Disordered" evidence="1">
    <location>
        <begin position="191"/>
        <end position="336"/>
    </location>
</feature>
<dbReference type="PROSITE" id="PS50250">
    <property type="entry name" value="PCI"/>
    <property type="match status" value="1"/>
</dbReference>
<keyword evidence="4" id="KW-1185">Reference proteome</keyword>
<feature type="domain" description="PCI" evidence="2">
    <location>
        <begin position="482"/>
        <end position="646"/>
    </location>
</feature>
<reference evidence="3" key="1">
    <citation type="submission" date="2022-01" db="EMBL/GenBank/DDBJ databases">
        <authorList>
            <person name="King R."/>
        </authorList>
    </citation>
    <scope>NUCLEOTIDE SEQUENCE</scope>
</reference>
<dbReference type="Gene3D" id="1.25.40.990">
    <property type="match status" value="1"/>
</dbReference>
<dbReference type="PANTHER" id="PTHR12436:SF4">
    <property type="entry name" value="LEUKOCYTE RECEPTOR CLUSTER MEMBER 8"/>
    <property type="match status" value="1"/>
</dbReference>
<dbReference type="Proteomes" id="UP001153737">
    <property type="component" value="Chromosome 5"/>
</dbReference>
<name>A0A9N9X424_PHACE</name>
<dbReference type="EMBL" id="OU896711">
    <property type="protein sequence ID" value="CAG9821756.1"/>
    <property type="molecule type" value="Genomic_DNA"/>
</dbReference>
<feature type="compositionally biased region" description="Pro residues" evidence="1">
    <location>
        <begin position="9"/>
        <end position="19"/>
    </location>
</feature>
<feature type="compositionally biased region" description="Pro residues" evidence="1">
    <location>
        <begin position="83"/>
        <end position="118"/>
    </location>
</feature>
<dbReference type="FunFam" id="1.25.40.990:FF:000010">
    <property type="entry name" value="Leukocyte receptor cluster member"/>
    <property type="match status" value="1"/>
</dbReference>
<evidence type="ECO:0000313" key="3">
    <source>
        <dbReference type="EMBL" id="CAG9821756.1"/>
    </source>
</evidence>
<gene>
    <name evidence="3" type="ORF">PHAECO_LOCUS8929</name>
</gene>
<sequence>MLNDQIECPPLPSSPPIPRAPLLQTPKQFGNIRFQLNGKRLPKTNAILQLTNSPNSGAAKKKRKRNRNNQNNQFHQQNNFNAPPLPPPECKPAPPPENVPVEPPLPPLPVESKPPPPVEEPESEVKASSGTGNASDDWPDSLKDYVHRSYAKCITAIDKNQVEIILKGKITQAYQNGQLHRDWSAEALPNIHSERNSPSSPAAPGPVPAFTGQAKPVPGQLAQFQNGKKGLSPGLGARLGVKAALAGGPTGRSGSRKSGSRSPNGGGRRRSSRSRSRSRSRSPKRHRGASGSSSSSSDENFKPLSKPTGKKSKSKMADRLGPTKTKPAKAAKKQQKAKEKKAAFYSTFGSELEENSDLLQQRAARFSHGKPNNSKNVSIDKYSEDGSEFDWSDCHVVGTCREPEKSFLRLTKAPDASDVRPVDVLRTALQMVKKRWVERQDYFYVCDQLKSIRQDLTVQGVRNEFTVQVYETHARIALEKGDHEEFNQCQTQLKMLFNEIGGPNRNEFIAYRILYYIFTKNTLDIMTIMKSLSKEEKNDQCISFALKIRSAWGSGNFHKFFALYREAPLMTGYLVDWFIERERKDYLKCIIKSYRQNVSVNFVVQELAFKSPAECVEFLEPFSLCFGDHERTLIDCKSSMAALPNI</sequence>
<evidence type="ECO:0000313" key="4">
    <source>
        <dbReference type="Proteomes" id="UP001153737"/>
    </source>
</evidence>
<organism evidence="3 4">
    <name type="scientific">Phaedon cochleariae</name>
    <name type="common">Mustard beetle</name>
    <dbReference type="NCBI Taxonomy" id="80249"/>
    <lineage>
        <taxon>Eukaryota</taxon>
        <taxon>Metazoa</taxon>
        <taxon>Ecdysozoa</taxon>
        <taxon>Arthropoda</taxon>
        <taxon>Hexapoda</taxon>
        <taxon>Insecta</taxon>
        <taxon>Pterygota</taxon>
        <taxon>Neoptera</taxon>
        <taxon>Endopterygota</taxon>
        <taxon>Coleoptera</taxon>
        <taxon>Polyphaga</taxon>
        <taxon>Cucujiformia</taxon>
        <taxon>Chrysomeloidea</taxon>
        <taxon>Chrysomelidae</taxon>
        <taxon>Chrysomelinae</taxon>
        <taxon>Chrysomelini</taxon>
        <taxon>Phaedon</taxon>
    </lineage>
</organism>
<dbReference type="OrthoDB" id="199574at2759"/>
<reference evidence="3" key="2">
    <citation type="submission" date="2022-10" db="EMBL/GenBank/DDBJ databases">
        <authorList>
            <consortium name="ENA_rothamsted_submissions"/>
            <consortium name="culmorum"/>
            <person name="King R."/>
        </authorList>
    </citation>
    <scope>NUCLEOTIDE SEQUENCE</scope>
</reference>
<dbReference type="GO" id="GO:0005634">
    <property type="term" value="C:nucleus"/>
    <property type="evidence" value="ECO:0007669"/>
    <property type="project" value="TreeGrafter"/>
</dbReference>
<feature type="compositionally biased region" description="Basic residues" evidence="1">
    <location>
        <begin position="326"/>
        <end position="335"/>
    </location>
</feature>
<protein>
    <recommendedName>
        <fullName evidence="2">PCI domain-containing protein</fullName>
    </recommendedName>
</protein>
<feature type="compositionally biased region" description="Low complexity" evidence="1">
    <location>
        <begin position="68"/>
        <end position="82"/>
    </location>
</feature>